<comment type="catalytic activity">
    <reaction evidence="8">
        <text>a primary alcohol + NAD(+) = an aldehyde + NADH + H(+)</text>
        <dbReference type="Rhea" id="RHEA:10736"/>
        <dbReference type="ChEBI" id="CHEBI:15378"/>
        <dbReference type="ChEBI" id="CHEBI:15734"/>
        <dbReference type="ChEBI" id="CHEBI:17478"/>
        <dbReference type="ChEBI" id="CHEBI:57540"/>
        <dbReference type="ChEBI" id="CHEBI:57945"/>
        <dbReference type="EC" id="1.1.1.1"/>
    </reaction>
</comment>
<keyword evidence="6" id="KW-0560">Oxidoreductase</keyword>
<dbReference type="SUPFAM" id="SSF51735">
    <property type="entry name" value="NAD(P)-binding Rossmann-fold domains"/>
    <property type="match status" value="1"/>
</dbReference>
<reference evidence="11 12" key="1">
    <citation type="submission" date="2020-03" db="EMBL/GenBank/DDBJ databases">
        <title>WGS of actinomycetes isolated from Thailand.</title>
        <authorList>
            <person name="Thawai C."/>
        </authorList>
    </citation>
    <scope>NUCLEOTIDE SEQUENCE [LARGE SCALE GENOMIC DNA]</scope>
    <source>
        <strain evidence="11 12">PRB2-1</strain>
    </source>
</reference>
<evidence type="ECO:0000256" key="4">
    <source>
        <dbReference type="ARBA" id="ARBA00022723"/>
    </source>
</evidence>
<protein>
    <recommendedName>
        <fullName evidence="3">alcohol dehydrogenase</fullName>
        <ecNumber evidence="3">1.1.1.1</ecNumber>
    </recommendedName>
</protein>
<comment type="similarity">
    <text evidence="2 9">Belongs to the zinc-containing alcohol dehydrogenase family.</text>
</comment>
<dbReference type="Pfam" id="PF00107">
    <property type="entry name" value="ADH_zinc_N"/>
    <property type="match status" value="1"/>
</dbReference>
<keyword evidence="12" id="KW-1185">Reference proteome</keyword>
<evidence type="ECO:0000259" key="10">
    <source>
        <dbReference type="SMART" id="SM00829"/>
    </source>
</evidence>
<proteinExistence type="inferred from homology"/>
<evidence type="ECO:0000256" key="8">
    <source>
        <dbReference type="ARBA" id="ARBA00049243"/>
    </source>
</evidence>
<keyword evidence="5 9" id="KW-0862">Zinc</keyword>
<feature type="domain" description="Enoyl reductase (ER)" evidence="10">
    <location>
        <begin position="10"/>
        <end position="315"/>
    </location>
</feature>
<gene>
    <name evidence="11" type="ORF">HCN08_25750</name>
</gene>
<name>A0ABX0ZVU2_9ACTN</name>
<sequence>MKAFRFVAKGAPLVSVELPDPVAGPGWVVVDVEAAGLCHSDLHLIDGTIDLSPRPPFTLGHEVAGVVSALGEGVSGYAVGDRVAVAIVAHPEVQVQYAPGVGVDGGYAERLAAHASTLVPLPDAVSAVQAAVATDSVVTAYHAVRTEGRVGPGEVVAVVGLGGLGLNGVRTAAIAGAEVYGVDANPDTFEAARAAGARDCFTRLSALADLHPHVVVDFAGMGTTTSDAVDVVRRLGRVVVVGLGSQTTTISTGALVGKSVELRGSYGASKEEYREVLGLIADGRITPAVEEIPFADLNDGLERIRAGKVRGRLVTRPGA</sequence>
<evidence type="ECO:0000256" key="3">
    <source>
        <dbReference type="ARBA" id="ARBA00013190"/>
    </source>
</evidence>
<dbReference type="PROSITE" id="PS00059">
    <property type="entry name" value="ADH_ZINC"/>
    <property type="match status" value="1"/>
</dbReference>
<dbReference type="CDD" id="cd08254">
    <property type="entry name" value="hydroxyacyl_CoA_DH"/>
    <property type="match status" value="1"/>
</dbReference>
<dbReference type="InterPro" id="IPR013154">
    <property type="entry name" value="ADH-like_N"/>
</dbReference>
<evidence type="ECO:0000256" key="2">
    <source>
        <dbReference type="ARBA" id="ARBA00008072"/>
    </source>
</evidence>
<dbReference type="EC" id="1.1.1.1" evidence="3"/>
<evidence type="ECO:0000256" key="9">
    <source>
        <dbReference type="RuleBase" id="RU361277"/>
    </source>
</evidence>
<dbReference type="SMART" id="SM00829">
    <property type="entry name" value="PKS_ER"/>
    <property type="match status" value="1"/>
</dbReference>
<dbReference type="Gene3D" id="3.90.180.10">
    <property type="entry name" value="Medium-chain alcohol dehydrogenases, catalytic domain"/>
    <property type="match status" value="1"/>
</dbReference>
<dbReference type="RefSeq" id="WP_167985633.1">
    <property type="nucleotide sequence ID" value="NZ_JAATEJ010000024.1"/>
</dbReference>
<evidence type="ECO:0000256" key="5">
    <source>
        <dbReference type="ARBA" id="ARBA00022833"/>
    </source>
</evidence>
<dbReference type="Proteomes" id="UP000734511">
    <property type="component" value="Unassembled WGS sequence"/>
</dbReference>
<comment type="catalytic activity">
    <reaction evidence="7">
        <text>a secondary alcohol + NAD(+) = a ketone + NADH + H(+)</text>
        <dbReference type="Rhea" id="RHEA:10740"/>
        <dbReference type="ChEBI" id="CHEBI:15378"/>
        <dbReference type="ChEBI" id="CHEBI:17087"/>
        <dbReference type="ChEBI" id="CHEBI:35681"/>
        <dbReference type="ChEBI" id="CHEBI:57540"/>
        <dbReference type="ChEBI" id="CHEBI:57945"/>
        <dbReference type="EC" id="1.1.1.1"/>
    </reaction>
</comment>
<dbReference type="Pfam" id="PF08240">
    <property type="entry name" value="ADH_N"/>
    <property type="match status" value="1"/>
</dbReference>
<dbReference type="InterPro" id="IPR011032">
    <property type="entry name" value="GroES-like_sf"/>
</dbReference>
<dbReference type="InterPro" id="IPR036291">
    <property type="entry name" value="NAD(P)-bd_dom_sf"/>
</dbReference>
<dbReference type="PANTHER" id="PTHR42940:SF8">
    <property type="entry name" value="VACUOLAR PROTEIN SORTING-ASSOCIATED PROTEIN 11"/>
    <property type="match status" value="1"/>
</dbReference>
<evidence type="ECO:0000313" key="11">
    <source>
        <dbReference type="EMBL" id="NJP46782.1"/>
    </source>
</evidence>
<dbReference type="Gene3D" id="3.40.50.720">
    <property type="entry name" value="NAD(P)-binding Rossmann-like Domain"/>
    <property type="match status" value="1"/>
</dbReference>
<evidence type="ECO:0000313" key="12">
    <source>
        <dbReference type="Proteomes" id="UP000734511"/>
    </source>
</evidence>
<dbReference type="PANTHER" id="PTHR42940">
    <property type="entry name" value="ALCOHOL DEHYDROGENASE 1-RELATED"/>
    <property type="match status" value="1"/>
</dbReference>
<organism evidence="11 12">
    <name type="scientific">Actinacidiphila epipremni</name>
    <dbReference type="NCBI Taxonomy" id="2053013"/>
    <lineage>
        <taxon>Bacteria</taxon>
        <taxon>Bacillati</taxon>
        <taxon>Actinomycetota</taxon>
        <taxon>Actinomycetes</taxon>
        <taxon>Kitasatosporales</taxon>
        <taxon>Streptomycetaceae</taxon>
        <taxon>Actinacidiphila</taxon>
    </lineage>
</organism>
<evidence type="ECO:0000256" key="7">
    <source>
        <dbReference type="ARBA" id="ARBA00049164"/>
    </source>
</evidence>
<dbReference type="InterPro" id="IPR020843">
    <property type="entry name" value="ER"/>
</dbReference>
<dbReference type="SUPFAM" id="SSF50129">
    <property type="entry name" value="GroES-like"/>
    <property type="match status" value="1"/>
</dbReference>
<keyword evidence="4 9" id="KW-0479">Metal-binding</keyword>
<evidence type="ECO:0000256" key="1">
    <source>
        <dbReference type="ARBA" id="ARBA00001947"/>
    </source>
</evidence>
<comment type="caution">
    <text evidence="11">The sequence shown here is derived from an EMBL/GenBank/DDBJ whole genome shotgun (WGS) entry which is preliminary data.</text>
</comment>
<evidence type="ECO:0000256" key="6">
    <source>
        <dbReference type="ARBA" id="ARBA00023002"/>
    </source>
</evidence>
<dbReference type="InterPro" id="IPR013149">
    <property type="entry name" value="ADH-like_C"/>
</dbReference>
<accession>A0ABX0ZVU2</accession>
<dbReference type="InterPro" id="IPR002328">
    <property type="entry name" value="ADH_Zn_CS"/>
</dbReference>
<comment type="cofactor">
    <cofactor evidence="1 9">
        <name>Zn(2+)</name>
        <dbReference type="ChEBI" id="CHEBI:29105"/>
    </cofactor>
</comment>
<dbReference type="EMBL" id="JAATEJ010000024">
    <property type="protein sequence ID" value="NJP46782.1"/>
    <property type="molecule type" value="Genomic_DNA"/>
</dbReference>